<evidence type="ECO:0000313" key="2">
    <source>
        <dbReference type="Proteomes" id="UP000018680"/>
    </source>
</evidence>
<name>V5WH30_9SPIO</name>
<sequence length="54" mass="6582">MEDRIVFKDRDVRLEILKEKIRDPMYLQYAVQKIAGNLTEEYYSRTQQNETQSK</sequence>
<reference evidence="1 2" key="1">
    <citation type="journal article" date="2015" name="Stand. Genomic Sci.">
        <title>Complete genome sequence and description of Salinispira pacifica gen. nov., sp. nov., a novel spirochaete isolated form a hypersaline microbial mat.</title>
        <authorList>
            <person name="Ben Hania W."/>
            <person name="Joseph M."/>
            <person name="Schumann P."/>
            <person name="Bunk B."/>
            <person name="Fiebig A."/>
            <person name="Sproer C."/>
            <person name="Klenk H.P."/>
            <person name="Fardeau M.L."/>
            <person name="Spring S."/>
        </authorList>
    </citation>
    <scope>NUCLEOTIDE SEQUENCE [LARGE SCALE GENOMIC DNA]</scope>
    <source>
        <strain evidence="1 2">L21-RPul-D2</strain>
    </source>
</reference>
<proteinExistence type="predicted"/>
<dbReference type="RefSeq" id="WP_024268046.1">
    <property type="nucleotide sequence ID" value="NC_023035.1"/>
</dbReference>
<gene>
    <name evidence="1" type="ORF">L21SP2_1748</name>
</gene>
<keyword evidence="2" id="KW-1185">Reference proteome</keyword>
<dbReference type="EMBL" id="CP006939">
    <property type="protein sequence ID" value="AHC15127.1"/>
    <property type="molecule type" value="Genomic_DNA"/>
</dbReference>
<dbReference type="Proteomes" id="UP000018680">
    <property type="component" value="Chromosome"/>
</dbReference>
<protein>
    <submittedName>
        <fullName evidence="1">Uncharacterized protein</fullName>
    </submittedName>
</protein>
<evidence type="ECO:0000313" key="1">
    <source>
        <dbReference type="EMBL" id="AHC15127.1"/>
    </source>
</evidence>
<organism evidence="1 2">
    <name type="scientific">Salinispira pacifica</name>
    <dbReference type="NCBI Taxonomy" id="1307761"/>
    <lineage>
        <taxon>Bacteria</taxon>
        <taxon>Pseudomonadati</taxon>
        <taxon>Spirochaetota</taxon>
        <taxon>Spirochaetia</taxon>
        <taxon>Spirochaetales</taxon>
        <taxon>Spirochaetaceae</taxon>
        <taxon>Salinispira</taxon>
    </lineage>
</organism>
<dbReference type="AlphaFoldDB" id="V5WH30"/>
<accession>V5WH30</accession>
<dbReference type="HOGENOM" id="CLU_3047834_0_0_12"/>
<dbReference type="KEGG" id="slr:L21SP2_1748"/>